<evidence type="ECO:0000256" key="3">
    <source>
        <dbReference type="ARBA" id="ARBA00022723"/>
    </source>
</evidence>
<dbReference type="SUPFAM" id="SSF55811">
    <property type="entry name" value="Nudix"/>
    <property type="match status" value="1"/>
</dbReference>
<keyword evidence="4" id="KW-0378">Hydrolase</keyword>
<feature type="domain" description="Nudix hydrolase" evidence="7">
    <location>
        <begin position="45"/>
        <end position="189"/>
    </location>
</feature>
<evidence type="ECO:0000256" key="4">
    <source>
        <dbReference type="ARBA" id="ARBA00022801"/>
    </source>
</evidence>
<name>A0AAE3XN05_9BACT</name>
<dbReference type="Proteomes" id="UP001185092">
    <property type="component" value="Unassembled WGS sequence"/>
</dbReference>
<organism evidence="8 9">
    <name type="scientific">Aureibacter tunicatorum</name>
    <dbReference type="NCBI Taxonomy" id="866807"/>
    <lineage>
        <taxon>Bacteria</taxon>
        <taxon>Pseudomonadati</taxon>
        <taxon>Bacteroidota</taxon>
        <taxon>Cytophagia</taxon>
        <taxon>Cytophagales</taxon>
        <taxon>Persicobacteraceae</taxon>
        <taxon>Aureibacter</taxon>
    </lineage>
</organism>
<sequence length="215" mass="24270">MKNEALLKSLEKRVYLGDLPGKFAHQKMLPRVEEIERFSLDDLNGYRDSAVMILFYRLKSGWCIPLIKRNVYNGHHSNEISLPGGKVDMVDMTLENTAVRETYEEIGIRNDSYSLVGSITPVKVLVSKFIIHPFVAVAKSELNFDLDDKEVQKILLGNCDDMLSQMKKGGSRTIITRSGDFDVPVIDVEGESVWGATAMILAEALELFHDSYLNR</sequence>
<protein>
    <submittedName>
        <fullName evidence="8">8-oxo-dGTP pyrophosphatase MutT (NUDIX family)</fullName>
    </submittedName>
</protein>
<evidence type="ECO:0000256" key="1">
    <source>
        <dbReference type="ARBA" id="ARBA00001936"/>
    </source>
</evidence>
<dbReference type="PROSITE" id="PS51462">
    <property type="entry name" value="NUDIX"/>
    <property type="match status" value="1"/>
</dbReference>
<dbReference type="InterPro" id="IPR015797">
    <property type="entry name" value="NUDIX_hydrolase-like_dom_sf"/>
</dbReference>
<comment type="cofactor">
    <cofactor evidence="1">
        <name>Mn(2+)</name>
        <dbReference type="ChEBI" id="CHEBI:29035"/>
    </cofactor>
</comment>
<dbReference type="GO" id="GO:0010945">
    <property type="term" value="F:coenzyme A diphosphatase activity"/>
    <property type="evidence" value="ECO:0007669"/>
    <property type="project" value="InterPro"/>
</dbReference>
<evidence type="ECO:0000256" key="6">
    <source>
        <dbReference type="ARBA" id="ARBA00023211"/>
    </source>
</evidence>
<evidence type="ECO:0000259" key="7">
    <source>
        <dbReference type="PROSITE" id="PS51462"/>
    </source>
</evidence>
<keyword evidence="6" id="KW-0464">Manganese</keyword>
<proteinExistence type="predicted"/>
<dbReference type="PANTHER" id="PTHR12992">
    <property type="entry name" value="NUDIX HYDROLASE"/>
    <property type="match status" value="1"/>
</dbReference>
<keyword evidence="5" id="KW-0460">Magnesium</keyword>
<evidence type="ECO:0000256" key="2">
    <source>
        <dbReference type="ARBA" id="ARBA00001946"/>
    </source>
</evidence>
<keyword evidence="9" id="KW-1185">Reference proteome</keyword>
<dbReference type="GO" id="GO:0046872">
    <property type="term" value="F:metal ion binding"/>
    <property type="evidence" value="ECO:0007669"/>
    <property type="project" value="UniProtKB-KW"/>
</dbReference>
<dbReference type="EMBL" id="JAVDQD010000003">
    <property type="protein sequence ID" value="MDR6239583.1"/>
    <property type="molecule type" value="Genomic_DNA"/>
</dbReference>
<comment type="caution">
    <text evidence="8">The sequence shown here is derived from an EMBL/GenBank/DDBJ whole genome shotgun (WGS) entry which is preliminary data.</text>
</comment>
<dbReference type="Pfam" id="PF00293">
    <property type="entry name" value="NUDIX"/>
    <property type="match status" value="1"/>
</dbReference>
<dbReference type="Gene3D" id="3.90.79.10">
    <property type="entry name" value="Nucleoside Triphosphate Pyrophosphohydrolase"/>
    <property type="match status" value="1"/>
</dbReference>
<comment type="cofactor">
    <cofactor evidence="2">
        <name>Mg(2+)</name>
        <dbReference type="ChEBI" id="CHEBI:18420"/>
    </cofactor>
</comment>
<keyword evidence="3" id="KW-0479">Metal-binding</keyword>
<reference evidence="8" key="1">
    <citation type="submission" date="2023-07" db="EMBL/GenBank/DDBJ databases">
        <title>Genomic Encyclopedia of Type Strains, Phase IV (KMG-IV): sequencing the most valuable type-strain genomes for metagenomic binning, comparative biology and taxonomic classification.</title>
        <authorList>
            <person name="Goeker M."/>
        </authorList>
    </citation>
    <scope>NUCLEOTIDE SEQUENCE</scope>
    <source>
        <strain evidence="8">DSM 26174</strain>
    </source>
</reference>
<evidence type="ECO:0000313" key="8">
    <source>
        <dbReference type="EMBL" id="MDR6239583.1"/>
    </source>
</evidence>
<dbReference type="InterPro" id="IPR045121">
    <property type="entry name" value="CoAse"/>
</dbReference>
<dbReference type="PANTHER" id="PTHR12992:SF11">
    <property type="entry name" value="MITOCHONDRIAL COENZYME A DIPHOSPHATASE NUDT8"/>
    <property type="match status" value="1"/>
</dbReference>
<gene>
    <name evidence="8" type="ORF">HNQ88_002631</name>
</gene>
<dbReference type="RefSeq" id="WP_309939281.1">
    <property type="nucleotide sequence ID" value="NZ_AP025305.1"/>
</dbReference>
<evidence type="ECO:0000313" key="9">
    <source>
        <dbReference type="Proteomes" id="UP001185092"/>
    </source>
</evidence>
<dbReference type="AlphaFoldDB" id="A0AAE3XN05"/>
<evidence type="ECO:0000256" key="5">
    <source>
        <dbReference type="ARBA" id="ARBA00022842"/>
    </source>
</evidence>
<dbReference type="InterPro" id="IPR000086">
    <property type="entry name" value="NUDIX_hydrolase_dom"/>
</dbReference>
<accession>A0AAE3XN05</accession>
<dbReference type="CDD" id="cd03426">
    <property type="entry name" value="NUDIX_CoAse_Nudt7"/>
    <property type="match status" value="1"/>
</dbReference>